<evidence type="ECO:0000313" key="3">
    <source>
        <dbReference type="Proteomes" id="UP000604046"/>
    </source>
</evidence>
<proteinExistence type="predicted"/>
<sequence>MLNADVGHADGRMCRGFLPRLRHVRRPLSFGRPRAAARSWLAAFAGRVVSLGSLSGLTTRRCKSVAQGQSHPRWTGPDESDLQCRDGKEIRSSALELSLRKWQSKEAFKRAALHRLQDHAASKGGRCMSAHYTNCKTKTQWECRCGHQWKATPNGVLSGGTWCPRCAIGKQRLSLHQLQEHVMERGGRCLSDEYRNNRTKVRWQCKLGHTWEATAANVLNQGSWCPECARKNKSRSKPTLRDLQGHAAARGGKCLAAEYAGMSVKVLWQCEKGHTWRARANSVLNGKSWCPFCAKSGALGLERLRSHAARRGGQCLAKDYKNARTKVQWKCGSGHLWRAFVSDVIYKGTWCPECRKIGLARLQEHAASLGGRCLSKTYSNQNVNVLWECQLGHTWKASANSILHNKTWCPQCASASWKTEAEVRSILEAIFAPSTFESSYPEFLGGLQLDGYCSELSLAFEYQGEQHFDPDNYYHFGDPRSFERQLERDVRKRQLCEEMGVRLVLVPYFASDKRLFVLTALLQWFSIAQITARMLPSAKQHL</sequence>
<name>A0A812JS01_9DINO</name>
<comment type="caution">
    <text evidence="2">The sequence shown here is derived from an EMBL/GenBank/DDBJ whole genome shotgun (WGS) entry which is preliminary data.</text>
</comment>
<protein>
    <recommendedName>
        <fullName evidence="1">Treble clef zinc finger domain-containing protein</fullName>
    </recommendedName>
</protein>
<evidence type="ECO:0000259" key="1">
    <source>
        <dbReference type="Pfam" id="PF14311"/>
    </source>
</evidence>
<dbReference type="EMBL" id="CAJNDS010000514">
    <property type="protein sequence ID" value="CAE7214141.1"/>
    <property type="molecule type" value="Genomic_DNA"/>
</dbReference>
<reference evidence="2" key="1">
    <citation type="submission" date="2021-02" db="EMBL/GenBank/DDBJ databases">
        <authorList>
            <person name="Dougan E. K."/>
            <person name="Rhodes N."/>
            <person name="Thang M."/>
            <person name="Chan C."/>
        </authorList>
    </citation>
    <scope>NUCLEOTIDE SEQUENCE</scope>
</reference>
<feature type="domain" description="Treble clef zinc finger" evidence="1">
    <location>
        <begin position="261"/>
        <end position="295"/>
    </location>
</feature>
<organism evidence="2 3">
    <name type="scientific">Symbiodinium natans</name>
    <dbReference type="NCBI Taxonomy" id="878477"/>
    <lineage>
        <taxon>Eukaryota</taxon>
        <taxon>Sar</taxon>
        <taxon>Alveolata</taxon>
        <taxon>Dinophyceae</taxon>
        <taxon>Suessiales</taxon>
        <taxon>Symbiodiniaceae</taxon>
        <taxon>Symbiodinium</taxon>
    </lineage>
</organism>
<dbReference type="Pfam" id="PF14311">
    <property type="entry name" value="DUF4379"/>
    <property type="match status" value="1"/>
</dbReference>
<gene>
    <name evidence="2" type="ORF">SNAT2548_LOCUS7407</name>
</gene>
<keyword evidence="3" id="KW-1185">Reference proteome</keyword>
<dbReference type="OrthoDB" id="411576at2759"/>
<evidence type="ECO:0000313" key="2">
    <source>
        <dbReference type="EMBL" id="CAE7214141.1"/>
    </source>
</evidence>
<dbReference type="AlphaFoldDB" id="A0A812JS01"/>
<accession>A0A812JS01</accession>
<dbReference type="InterPro" id="IPR025487">
    <property type="entry name" value="DUF4379"/>
</dbReference>
<dbReference type="Proteomes" id="UP000604046">
    <property type="component" value="Unassembled WGS sequence"/>
</dbReference>
<dbReference type="Gene3D" id="3.40.960.10">
    <property type="entry name" value="VSR Endonuclease"/>
    <property type="match status" value="1"/>
</dbReference>